<keyword evidence="2" id="KW-1185">Reference proteome</keyword>
<protein>
    <submittedName>
        <fullName evidence="1">Uncharacterized protein</fullName>
    </submittedName>
</protein>
<comment type="caution">
    <text evidence="1">The sequence shown here is derived from an EMBL/GenBank/DDBJ whole genome shotgun (WGS) entry which is preliminary data.</text>
</comment>
<dbReference type="EMBL" id="ACZI02000003">
    <property type="protein sequence ID" value="EFV14363.1"/>
    <property type="molecule type" value="Genomic_DNA"/>
</dbReference>
<dbReference type="HOGENOM" id="CLU_1785567_0_0_11"/>
<gene>
    <name evidence="1" type="ORF">HMPREF9336_00813</name>
</gene>
<sequence>MRTVQADAGFEISDNEWENAVLSWTDDARPWVSSAFVRRAARELAKTEALPDGWHATHVLRRFAEGGEVLASDLRHAVRKAGEQFGSDAFLRIEAERETIGERLLGGADLGEALDHNHRGALFAVILLDWVENEVGPWSDLGPWRG</sequence>
<organism evidence="1 2">
    <name type="scientific">Segniliparus rugosus (strain ATCC BAA-974 / DSM 45345 / CCUG 50838 / CIP 108380 / JCM 13579 / CDC 945)</name>
    <dbReference type="NCBI Taxonomy" id="679197"/>
    <lineage>
        <taxon>Bacteria</taxon>
        <taxon>Bacillati</taxon>
        <taxon>Actinomycetota</taxon>
        <taxon>Actinomycetes</taxon>
        <taxon>Mycobacteriales</taxon>
        <taxon>Segniliparaceae</taxon>
        <taxon>Segniliparus</taxon>
    </lineage>
</organism>
<reference evidence="1 2" key="1">
    <citation type="journal article" date="2011" name="Stand. Genomic Sci.">
        <title>High quality draft genome sequence of Segniliparus rugosus CDC 945(T)= (ATCC BAA-974(T)).</title>
        <authorList>
            <person name="Earl A.M."/>
            <person name="Desjardins C.A."/>
            <person name="Fitzgerald M.G."/>
            <person name="Arachchi H.M."/>
            <person name="Zeng Q."/>
            <person name="Mehta T."/>
            <person name="Griggs A."/>
            <person name="Birren B.W."/>
            <person name="Toney N.C."/>
            <person name="Carr J."/>
            <person name="Posey J."/>
            <person name="Butler W.R."/>
        </authorList>
    </citation>
    <scope>NUCLEOTIDE SEQUENCE [LARGE SCALE GENOMIC DNA]</scope>
    <source>
        <strain evidence="2">ATCC BAA-974 / DSM 45345 / CCUG 50838 / CIP 108380 / JCM 13579 / CDC 945</strain>
    </source>
</reference>
<dbReference type="Proteomes" id="UP000004816">
    <property type="component" value="Unassembled WGS sequence"/>
</dbReference>
<proteinExistence type="predicted"/>
<evidence type="ECO:0000313" key="2">
    <source>
        <dbReference type="Proteomes" id="UP000004816"/>
    </source>
</evidence>
<dbReference type="AlphaFoldDB" id="E5XMU3"/>
<accession>E5XMU3</accession>
<evidence type="ECO:0000313" key="1">
    <source>
        <dbReference type="EMBL" id="EFV14363.1"/>
    </source>
</evidence>
<name>E5XMU3_SEGRC</name>
<dbReference type="RefSeq" id="WP_007468080.1">
    <property type="nucleotide sequence ID" value="NZ_KI391954.1"/>
</dbReference>